<dbReference type="InterPro" id="IPR044759">
    <property type="entry name" value="bZIP_RF2"/>
</dbReference>
<dbReference type="PANTHER" id="PTHR46391">
    <property type="entry name" value="BASIC LEUCINE ZIPPER 34"/>
    <property type="match status" value="1"/>
</dbReference>
<dbReference type="GO" id="GO:0005634">
    <property type="term" value="C:nucleus"/>
    <property type="evidence" value="ECO:0007669"/>
    <property type="project" value="TreeGrafter"/>
</dbReference>
<evidence type="ECO:0000256" key="2">
    <source>
        <dbReference type="ARBA" id="ARBA00023163"/>
    </source>
</evidence>
<dbReference type="GO" id="GO:0003700">
    <property type="term" value="F:DNA-binding transcription factor activity"/>
    <property type="evidence" value="ECO:0007669"/>
    <property type="project" value="InterPro"/>
</dbReference>
<dbReference type="AlphaFoldDB" id="A0A835HDK9"/>
<evidence type="ECO:0000256" key="4">
    <source>
        <dbReference type="SAM" id="MobiDB-lite"/>
    </source>
</evidence>
<proteinExistence type="predicted"/>
<dbReference type="Gene3D" id="1.20.5.170">
    <property type="match status" value="1"/>
</dbReference>
<dbReference type="InterPro" id="IPR046347">
    <property type="entry name" value="bZIP_sf"/>
</dbReference>
<dbReference type="PROSITE" id="PS00036">
    <property type="entry name" value="BZIP_BASIC"/>
    <property type="match status" value="1"/>
</dbReference>
<dbReference type="PROSITE" id="PS50217">
    <property type="entry name" value="BZIP"/>
    <property type="match status" value="1"/>
</dbReference>
<dbReference type="PANTHER" id="PTHR46391:SF35">
    <property type="entry name" value="BASIC LEUCINE ZIPPER 34-LIKE ISOFORM X1"/>
    <property type="match status" value="1"/>
</dbReference>
<dbReference type="SMART" id="SM00338">
    <property type="entry name" value="BRLZ"/>
    <property type="match status" value="1"/>
</dbReference>
<accession>A0A835HDK9</accession>
<name>A0A835HDK9_9MAGN</name>
<dbReference type="InterPro" id="IPR052483">
    <property type="entry name" value="bZIP_transcription_regulators"/>
</dbReference>
<dbReference type="EMBL" id="JADFTS010000007">
    <property type="protein sequence ID" value="KAF9596509.1"/>
    <property type="molecule type" value="Genomic_DNA"/>
</dbReference>
<organism evidence="6 7">
    <name type="scientific">Coptis chinensis</name>
    <dbReference type="NCBI Taxonomy" id="261450"/>
    <lineage>
        <taxon>Eukaryota</taxon>
        <taxon>Viridiplantae</taxon>
        <taxon>Streptophyta</taxon>
        <taxon>Embryophyta</taxon>
        <taxon>Tracheophyta</taxon>
        <taxon>Spermatophyta</taxon>
        <taxon>Magnoliopsida</taxon>
        <taxon>Ranunculales</taxon>
        <taxon>Ranunculaceae</taxon>
        <taxon>Coptidoideae</taxon>
        <taxon>Coptis</taxon>
    </lineage>
</organism>
<keyword evidence="7" id="KW-1185">Reference proteome</keyword>
<dbReference type="CDD" id="cd14703">
    <property type="entry name" value="bZIP_plant_RF2"/>
    <property type="match status" value="1"/>
</dbReference>
<dbReference type="GO" id="GO:0003677">
    <property type="term" value="F:DNA binding"/>
    <property type="evidence" value="ECO:0007669"/>
    <property type="project" value="TreeGrafter"/>
</dbReference>
<feature type="region of interest" description="Disordered" evidence="4">
    <location>
        <begin position="1"/>
        <end position="20"/>
    </location>
</feature>
<feature type="domain" description="BZIP" evidence="5">
    <location>
        <begin position="115"/>
        <end position="178"/>
    </location>
</feature>
<keyword evidence="2" id="KW-0804">Transcription</keyword>
<dbReference type="InterPro" id="IPR004827">
    <property type="entry name" value="bZIP"/>
</dbReference>
<dbReference type="SUPFAM" id="SSF57959">
    <property type="entry name" value="Leucine zipper domain"/>
    <property type="match status" value="1"/>
</dbReference>
<sequence>MEERNKMVVTGQPPHYGKAPSSTFNLSQKFIGKLNDDESQLIVPPNMLPPEKVFSTALIFGNINNDGYSKFNTNPSNVVVSVIPNITTTPSTKVDRPQNVTTQPKKGRDINPHMEPKKMKRILANRESAQRSRIKKLEYTTQLERTVDCLRDKINSLTPQVACHEQQRNFLTLENNAIKQKIASVISEISFKDEKFVEPRNIRITSIPLLDPGLPPGTNPVRA</sequence>
<evidence type="ECO:0000259" key="5">
    <source>
        <dbReference type="PROSITE" id="PS50217"/>
    </source>
</evidence>
<gene>
    <name evidence="6" type="ORF">IFM89_012240</name>
</gene>
<evidence type="ECO:0000256" key="1">
    <source>
        <dbReference type="ARBA" id="ARBA00023015"/>
    </source>
</evidence>
<feature type="region of interest" description="Disordered" evidence="4">
    <location>
        <begin position="90"/>
        <end position="113"/>
    </location>
</feature>
<dbReference type="Proteomes" id="UP000631114">
    <property type="component" value="Unassembled WGS sequence"/>
</dbReference>
<comment type="caution">
    <text evidence="6">The sequence shown here is derived from an EMBL/GenBank/DDBJ whole genome shotgun (WGS) entry which is preliminary data.</text>
</comment>
<dbReference type="GO" id="GO:0045893">
    <property type="term" value="P:positive regulation of DNA-templated transcription"/>
    <property type="evidence" value="ECO:0007669"/>
    <property type="project" value="TreeGrafter"/>
</dbReference>
<evidence type="ECO:0000313" key="6">
    <source>
        <dbReference type="EMBL" id="KAF9596509.1"/>
    </source>
</evidence>
<evidence type="ECO:0000256" key="3">
    <source>
        <dbReference type="ARBA" id="ARBA00023242"/>
    </source>
</evidence>
<dbReference type="OrthoDB" id="552661at2759"/>
<protein>
    <recommendedName>
        <fullName evidence="5">BZIP domain-containing protein</fullName>
    </recommendedName>
</protein>
<keyword evidence="3" id="KW-0539">Nucleus</keyword>
<keyword evidence="1" id="KW-0805">Transcription regulation</keyword>
<dbReference type="Pfam" id="PF07716">
    <property type="entry name" value="bZIP_2"/>
    <property type="match status" value="1"/>
</dbReference>
<evidence type="ECO:0000313" key="7">
    <source>
        <dbReference type="Proteomes" id="UP000631114"/>
    </source>
</evidence>
<reference evidence="6 7" key="1">
    <citation type="submission" date="2020-10" db="EMBL/GenBank/DDBJ databases">
        <title>The Coptis chinensis genome and diversification of protoberbering-type alkaloids.</title>
        <authorList>
            <person name="Wang B."/>
            <person name="Shu S."/>
            <person name="Song C."/>
            <person name="Liu Y."/>
        </authorList>
    </citation>
    <scope>NUCLEOTIDE SEQUENCE [LARGE SCALE GENOMIC DNA]</scope>
    <source>
        <strain evidence="6">HL-2020</strain>
        <tissue evidence="6">Leaf</tissue>
    </source>
</reference>